<evidence type="ECO:0000313" key="5">
    <source>
        <dbReference type="Proteomes" id="UP000027180"/>
    </source>
</evidence>
<dbReference type="HOGENOM" id="CLU_017028_8_2_5"/>
<dbReference type="RefSeq" id="WP_040142554.1">
    <property type="nucleotide sequence ID" value="NZ_CP006991.1"/>
</dbReference>
<evidence type="ECO:0000259" key="3">
    <source>
        <dbReference type="Pfam" id="PF00496"/>
    </source>
</evidence>
<keyword evidence="4" id="KW-0614">Plasmid</keyword>
<evidence type="ECO:0000313" key="4">
    <source>
        <dbReference type="EMBL" id="AIC31274.1"/>
    </source>
</evidence>
<dbReference type="GO" id="GO:1904680">
    <property type="term" value="F:peptide transmembrane transporter activity"/>
    <property type="evidence" value="ECO:0007669"/>
    <property type="project" value="TreeGrafter"/>
</dbReference>
<organism evidence="4 5">
    <name type="scientific">Rhizobium etli bv. mimosae str. IE4771</name>
    <dbReference type="NCBI Taxonomy" id="1432050"/>
    <lineage>
        <taxon>Bacteria</taxon>
        <taxon>Pseudomonadati</taxon>
        <taxon>Pseudomonadota</taxon>
        <taxon>Alphaproteobacteria</taxon>
        <taxon>Hyphomicrobiales</taxon>
        <taxon>Rhizobiaceae</taxon>
        <taxon>Rhizobium/Agrobacterium group</taxon>
        <taxon>Rhizobium</taxon>
    </lineage>
</organism>
<dbReference type="Gene3D" id="3.40.190.10">
    <property type="entry name" value="Periplasmic binding protein-like II"/>
    <property type="match status" value="1"/>
</dbReference>
<name>A0A060IC99_RHIET</name>
<dbReference type="KEGG" id="rei:IE4771_PE00048"/>
<feature type="domain" description="Solute-binding protein family 5" evidence="3">
    <location>
        <begin position="104"/>
        <end position="506"/>
    </location>
</feature>
<dbReference type="GO" id="GO:0015833">
    <property type="term" value="P:peptide transport"/>
    <property type="evidence" value="ECO:0007669"/>
    <property type="project" value="TreeGrafter"/>
</dbReference>
<evidence type="ECO:0000256" key="2">
    <source>
        <dbReference type="ARBA" id="ARBA00005695"/>
    </source>
</evidence>
<dbReference type="Gene3D" id="3.10.105.10">
    <property type="entry name" value="Dipeptide-binding Protein, Domain 3"/>
    <property type="match status" value="1"/>
</dbReference>
<comment type="similarity">
    <text evidence="2">Belongs to the bacterial solute-binding protein 5 family.</text>
</comment>
<proteinExistence type="inferred from homology"/>
<dbReference type="InterPro" id="IPR000914">
    <property type="entry name" value="SBP_5_dom"/>
</dbReference>
<dbReference type="PANTHER" id="PTHR30290:SF62">
    <property type="entry name" value="OLIGOPEPTIDE ABC TRANSPORTER, PERIPLASMIC OLIGOPEPTIDE-BINDING PROTEIN"/>
    <property type="match status" value="1"/>
</dbReference>
<reference evidence="4 5" key="1">
    <citation type="submission" date="2013-12" db="EMBL/GenBank/DDBJ databases">
        <title>Complete genome sequence of Rhizobium etli bv. mimosae IE4771.</title>
        <authorList>
            <person name="Bustos P."/>
            <person name="Santamaria R.I."/>
            <person name="Lozano L."/>
            <person name="Ormeno-Orrillo E."/>
            <person name="Rogel M.A."/>
            <person name="Romero D."/>
            <person name="Cevallos M.A."/>
            <person name="Martinez-Romero E."/>
            <person name="Gonzalez V."/>
        </authorList>
    </citation>
    <scope>NUCLEOTIDE SEQUENCE [LARGE SCALE GENOMIC DNA]</scope>
    <source>
        <strain evidence="4 5">IE4771</strain>
        <plasmid evidence="5">Plasmid pRetIE4771e</plasmid>
    </source>
</reference>
<evidence type="ECO:0000256" key="1">
    <source>
        <dbReference type="ARBA" id="ARBA00004418"/>
    </source>
</evidence>
<gene>
    <name evidence="4" type="ORF">IE4771_PE00048</name>
</gene>
<protein>
    <submittedName>
        <fullName evidence="4">Dipeptide/oligopeptide ABC transporter substrate-binding protein</fullName>
    </submittedName>
</protein>
<accession>A0A060IC99</accession>
<dbReference type="PANTHER" id="PTHR30290">
    <property type="entry name" value="PERIPLASMIC BINDING COMPONENT OF ABC TRANSPORTER"/>
    <property type="match status" value="1"/>
</dbReference>
<dbReference type="OrthoDB" id="9803988at2"/>
<dbReference type="CDD" id="cd08500">
    <property type="entry name" value="PBP2_NikA_DppA_OppA_like_4"/>
    <property type="match status" value="1"/>
</dbReference>
<dbReference type="InterPro" id="IPR039424">
    <property type="entry name" value="SBP_5"/>
</dbReference>
<geneLocation type="plasmid" evidence="4 5">
    <name>pRetIE4771e</name>
</geneLocation>
<dbReference type="EMBL" id="CP006991">
    <property type="protein sequence ID" value="AIC31274.1"/>
    <property type="molecule type" value="Genomic_DNA"/>
</dbReference>
<dbReference type="AlphaFoldDB" id="A0A060IC99"/>
<dbReference type="Pfam" id="PF00496">
    <property type="entry name" value="SBP_bac_5"/>
    <property type="match status" value="1"/>
</dbReference>
<dbReference type="SUPFAM" id="SSF53850">
    <property type="entry name" value="Periplasmic binding protein-like II"/>
    <property type="match status" value="1"/>
</dbReference>
<dbReference type="Proteomes" id="UP000027180">
    <property type="component" value="Plasmid pRetIE4771e"/>
</dbReference>
<sequence>MQYARTLRRQVVSTVAAAILIGAGWAGAALGFQEAPELKALVDAGKLPPVDQRLPKEPLVLTPLESVGAYGGTWRTATFGGGDSEIERSIGYTRLVRWNPEWTEVIPDIAKSVEVNANATEYTFTLRQGTRWSDGKSFTADDLVWWNENVLRNTKITPAAPNWLTAGGQTVKVEKIGDDKVVFKFAAPNGLFLMNMATVRGSDILAAAPAHYLKQFHKDFNPDGIDALVKAAGATDWVQLFNNKIGFPGRWRDLGRPTLDAWVLTAPYNGTTQVVAERNPYYAKVDTAGNQLPYFDRITIDVMQDTQAIILKAISGEIDMQNRFIETTDARTVIVQNQQKGGYGLFIARPAWSNALLITLNQTHKNPALRAAFSNKDFRIGLSHAINREELNQLIYAGQAKPYQAAPREGSALYDEKMATQYLEYNVDLANQYLDKAGLTKRDAEGFRLGQDDKRITFAIDALTGSPIQVDALEMIQRYWRAVGIDMQPRPAERSLIFSRLQNNDNDGLGWVGGGGYDFLGLLDPKWYFPHEFESSFATAWGLYYQNPKDPNAQEPSAAAKKQMDLYRQVQEAPTLEKQLAAMKELLAITRDEFYVIGTNLEPDRVGIVKTNMHNVPKVIPSTSFYMTPGPAKPETFYYQQ</sequence>
<comment type="subcellular location">
    <subcellularLocation>
        <location evidence="1">Periplasm</location>
    </subcellularLocation>
</comment>